<dbReference type="GO" id="GO:0042274">
    <property type="term" value="P:ribosomal small subunit biogenesis"/>
    <property type="evidence" value="ECO:0007669"/>
    <property type="project" value="UniProtKB-UniRule"/>
</dbReference>
<dbReference type="EMBL" id="VUMN01000033">
    <property type="protein sequence ID" value="MSS59483.1"/>
    <property type="molecule type" value="Genomic_DNA"/>
</dbReference>
<feature type="domain" description="Ribosome maturation factor RimM PRC barrel" evidence="7">
    <location>
        <begin position="100"/>
        <end position="168"/>
    </location>
</feature>
<dbReference type="Proteomes" id="UP000461880">
    <property type="component" value="Unassembled WGS sequence"/>
</dbReference>
<dbReference type="RefSeq" id="WP_154505742.1">
    <property type="nucleotide sequence ID" value="NZ_JAQXPC010000107.1"/>
</dbReference>
<keyword evidence="4 5" id="KW-0143">Chaperone</keyword>
<dbReference type="GO" id="GO:0043022">
    <property type="term" value="F:ribosome binding"/>
    <property type="evidence" value="ECO:0007669"/>
    <property type="project" value="InterPro"/>
</dbReference>
<organism evidence="8 9">
    <name type="scientific">Stecheria intestinalis</name>
    <dbReference type="NCBI Taxonomy" id="2606630"/>
    <lineage>
        <taxon>Bacteria</taxon>
        <taxon>Bacillati</taxon>
        <taxon>Bacillota</taxon>
        <taxon>Erysipelotrichia</taxon>
        <taxon>Erysipelotrichales</taxon>
        <taxon>Erysipelotrichaceae</taxon>
        <taxon>Stecheria</taxon>
    </lineage>
</organism>
<dbReference type="Gene3D" id="2.30.30.240">
    <property type="entry name" value="PRC-barrel domain"/>
    <property type="match status" value="1"/>
</dbReference>
<dbReference type="GO" id="GO:0005737">
    <property type="term" value="C:cytoplasm"/>
    <property type="evidence" value="ECO:0007669"/>
    <property type="project" value="UniProtKB-SubCell"/>
</dbReference>
<dbReference type="AlphaFoldDB" id="A0A7X2NUQ0"/>
<dbReference type="GO" id="GO:0005840">
    <property type="term" value="C:ribosome"/>
    <property type="evidence" value="ECO:0007669"/>
    <property type="project" value="InterPro"/>
</dbReference>
<evidence type="ECO:0000256" key="4">
    <source>
        <dbReference type="ARBA" id="ARBA00023186"/>
    </source>
</evidence>
<dbReference type="PANTHER" id="PTHR33692:SF1">
    <property type="entry name" value="RIBOSOME MATURATION FACTOR RIMM"/>
    <property type="match status" value="1"/>
</dbReference>
<dbReference type="InterPro" id="IPR011033">
    <property type="entry name" value="PRC_barrel-like_sf"/>
</dbReference>
<dbReference type="InterPro" id="IPR009000">
    <property type="entry name" value="Transl_B-barrel_sf"/>
</dbReference>
<evidence type="ECO:0000313" key="9">
    <source>
        <dbReference type="Proteomes" id="UP000461880"/>
    </source>
</evidence>
<comment type="subunit">
    <text evidence="5">Binds ribosomal protein uS19.</text>
</comment>
<comment type="similarity">
    <text evidence="5">Belongs to the RimM family.</text>
</comment>
<protein>
    <recommendedName>
        <fullName evidence="5">Ribosome maturation factor RimM</fullName>
    </recommendedName>
</protein>
<keyword evidence="1 5" id="KW-0963">Cytoplasm</keyword>
<evidence type="ECO:0000256" key="3">
    <source>
        <dbReference type="ARBA" id="ARBA00022552"/>
    </source>
</evidence>
<evidence type="ECO:0000256" key="1">
    <source>
        <dbReference type="ARBA" id="ARBA00022490"/>
    </source>
</evidence>
<dbReference type="GO" id="GO:0006364">
    <property type="term" value="P:rRNA processing"/>
    <property type="evidence" value="ECO:0007669"/>
    <property type="project" value="UniProtKB-UniRule"/>
</dbReference>
<evidence type="ECO:0000313" key="8">
    <source>
        <dbReference type="EMBL" id="MSS59483.1"/>
    </source>
</evidence>
<dbReference type="Gene3D" id="2.40.30.60">
    <property type="entry name" value="RimM"/>
    <property type="match status" value="1"/>
</dbReference>
<keyword evidence="2 5" id="KW-0690">Ribosome biogenesis</keyword>
<reference evidence="8 9" key="1">
    <citation type="submission" date="2019-08" db="EMBL/GenBank/DDBJ databases">
        <title>In-depth cultivation of the pig gut microbiome towards novel bacterial diversity and tailored functional studies.</title>
        <authorList>
            <person name="Wylensek D."/>
            <person name="Hitch T.C.A."/>
            <person name="Clavel T."/>
        </authorList>
    </citation>
    <scope>NUCLEOTIDE SEQUENCE [LARGE SCALE GENOMIC DNA]</scope>
    <source>
        <strain evidence="8 9">Oil+RF-744-GAM-WT-6</strain>
    </source>
</reference>
<sequence length="169" mass="19212">MEYITIGRAVNTHGLKGELKIESWSDFDELRYQKGNTVYLLQNDTYTPFKVATFRTHKGYSLVSFEDYQDINRIESFKGSLVCIRKEDQHTLPEGEYYRSQFIGLQVYDEAGTLIGTVTAVEETSGAQNNLRVRREGSKDALIPNIPEFVKQVDLSAGRIVIHAEEGLL</sequence>
<comment type="function">
    <text evidence="5">An accessory protein needed during the final step in the assembly of 30S ribosomal subunit, possibly for assembly of the head region. Essential for efficient processing of 16S rRNA. May be needed both before and after RbfA during the maturation of 16S rRNA. It has affinity for free ribosomal 30S subunits but not for 70S ribosomes.</text>
</comment>
<dbReference type="Pfam" id="PF24986">
    <property type="entry name" value="PRC_RimM"/>
    <property type="match status" value="1"/>
</dbReference>
<keyword evidence="3 5" id="KW-0698">rRNA processing</keyword>
<evidence type="ECO:0000259" key="6">
    <source>
        <dbReference type="Pfam" id="PF01782"/>
    </source>
</evidence>
<proteinExistence type="inferred from homology"/>
<keyword evidence="9" id="KW-1185">Reference proteome</keyword>
<dbReference type="HAMAP" id="MF_00014">
    <property type="entry name" value="Ribosome_mat_RimM"/>
    <property type="match status" value="1"/>
</dbReference>
<accession>A0A7X2NUQ0</accession>
<dbReference type="InterPro" id="IPR011961">
    <property type="entry name" value="RimM"/>
</dbReference>
<evidence type="ECO:0000256" key="2">
    <source>
        <dbReference type="ARBA" id="ARBA00022517"/>
    </source>
</evidence>
<feature type="domain" description="RimM N-terminal" evidence="6">
    <location>
        <begin position="6"/>
        <end position="87"/>
    </location>
</feature>
<dbReference type="PANTHER" id="PTHR33692">
    <property type="entry name" value="RIBOSOME MATURATION FACTOR RIMM"/>
    <property type="match status" value="1"/>
</dbReference>
<dbReference type="SUPFAM" id="SSF50346">
    <property type="entry name" value="PRC-barrel domain"/>
    <property type="match status" value="1"/>
</dbReference>
<dbReference type="SUPFAM" id="SSF50447">
    <property type="entry name" value="Translation proteins"/>
    <property type="match status" value="1"/>
</dbReference>
<dbReference type="InterPro" id="IPR002676">
    <property type="entry name" value="RimM_N"/>
</dbReference>
<comment type="domain">
    <text evidence="5">The PRC barrel domain binds ribosomal protein uS19.</text>
</comment>
<comment type="caution">
    <text evidence="8">The sequence shown here is derived from an EMBL/GenBank/DDBJ whole genome shotgun (WGS) entry which is preliminary data.</text>
</comment>
<dbReference type="InterPro" id="IPR056792">
    <property type="entry name" value="PRC_RimM"/>
</dbReference>
<dbReference type="Pfam" id="PF01782">
    <property type="entry name" value="RimM"/>
    <property type="match status" value="1"/>
</dbReference>
<gene>
    <name evidence="5 8" type="primary">rimM</name>
    <name evidence="8" type="ORF">FYJ51_11330</name>
</gene>
<dbReference type="InterPro" id="IPR036976">
    <property type="entry name" value="RimM_N_sf"/>
</dbReference>
<dbReference type="NCBIfam" id="TIGR02273">
    <property type="entry name" value="16S_RimM"/>
    <property type="match status" value="1"/>
</dbReference>
<evidence type="ECO:0000259" key="7">
    <source>
        <dbReference type="Pfam" id="PF24986"/>
    </source>
</evidence>
<comment type="subcellular location">
    <subcellularLocation>
        <location evidence="5">Cytoplasm</location>
    </subcellularLocation>
</comment>
<evidence type="ECO:0000256" key="5">
    <source>
        <dbReference type="HAMAP-Rule" id="MF_00014"/>
    </source>
</evidence>
<name>A0A7X2NUQ0_9FIRM</name>